<proteinExistence type="predicted"/>
<protein>
    <submittedName>
        <fullName evidence="1">Sce7726 family protein</fullName>
    </submittedName>
</protein>
<name>A0ABY9SZ69_BREBE</name>
<gene>
    <name evidence="1" type="ORF">RGB73_20680</name>
</gene>
<keyword evidence="2" id="KW-1185">Reference proteome</keyword>
<evidence type="ECO:0000313" key="1">
    <source>
        <dbReference type="EMBL" id="WNC13119.1"/>
    </source>
</evidence>
<evidence type="ECO:0000313" key="2">
    <source>
        <dbReference type="Proteomes" id="UP001256827"/>
    </source>
</evidence>
<dbReference type="Proteomes" id="UP001256827">
    <property type="component" value="Chromosome"/>
</dbReference>
<dbReference type="EMBL" id="CP134050">
    <property type="protein sequence ID" value="WNC13119.1"/>
    <property type="molecule type" value="Genomic_DNA"/>
</dbReference>
<accession>A0ABY9SZ69</accession>
<organism evidence="1 2">
    <name type="scientific">Brevibacillus brevis</name>
    <name type="common">Bacillus brevis</name>
    <dbReference type="NCBI Taxonomy" id="1393"/>
    <lineage>
        <taxon>Bacteria</taxon>
        <taxon>Bacillati</taxon>
        <taxon>Bacillota</taxon>
        <taxon>Bacilli</taxon>
        <taxon>Bacillales</taxon>
        <taxon>Paenibacillaceae</taxon>
        <taxon>Brevibacillus</taxon>
    </lineage>
</organism>
<dbReference type="InterPro" id="IPR047729">
    <property type="entry name" value="Sce7726-like"/>
</dbReference>
<reference evidence="1 2" key="1">
    <citation type="submission" date="2023-09" db="EMBL/GenBank/DDBJ databases">
        <title>Complete Genome and Methylome dissection of Bacillus brevis NEB573 original source of BbsI restriction endonuclease.</title>
        <authorList>
            <person name="Fomenkov A."/>
            <person name="Roberts R.D."/>
        </authorList>
    </citation>
    <scope>NUCLEOTIDE SEQUENCE [LARGE SCALE GENOMIC DNA]</scope>
    <source>
        <strain evidence="1 2">NEB573</strain>
    </source>
</reference>
<sequence length="190" mass="22465">MEKLRDQDVREVLLEFLSSEHRDEPDTRIINELGIDFGASRVDVAVVNGILHGYEIKSESDNLKRLPKQMEYYNRLFERVTIVVDEKYYDEVKVTVPNWWGITTVKKRAGEVKLISKRKGRKQTSQDKELLLKLLWKDELEKLVDVLGYSKKLKRLTKSQLLDIFAGEKDIDVIKNFVYTSLKTREFWRK</sequence>
<dbReference type="NCBIfam" id="NF033832">
    <property type="entry name" value="sce7726_fam"/>
    <property type="match status" value="1"/>
</dbReference>
<dbReference type="RefSeq" id="WP_238501333.1">
    <property type="nucleotide sequence ID" value="NZ_CP134050.1"/>
</dbReference>